<keyword evidence="8" id="KW-1185">Reference proteome</keyword>
<organism evidence="7 8">
    <name type="scientific">Alkalibacter saccharofermentans DSM 14828</name>
    <dbReference type="NCBI Taxonomy" id="1120975"/>
    <lineage>
        <taxon>Bacteria</taxon>
        <taxon>Bacillati</taxon>
        <taxon>Bacillota</taxon>
        <taxon>Clostridia</taxon>
        <taxon>Eubacteriales</taxon>
        <taxon>Eubacteriaceae</taxon>
        <taxon>Alkalibacter</taxon>
    </lineage>
</organism>
<evidence type="ECO:0000313" key="7">
    <source>
        <dbReference type="EMBL" id="SHE62061.1"/>
    </source>
</evidence>
<keyword evidence="4 6" id="KW-0238">DNA-binding</keyword>
<dbReference type="GO" id="GO:0006313">
    <property type="term" value="P:DNA transposition"/>
    <property type="evidence" value="ECO:0007669"/>
    <property type="project" value="UniProtKB-UniRule"/>
</dbReference>
<evidence type="ECO:0000256" key="1">
    <source>
        <dbReference type="ARBA" id="ARBA00002190"/>
    </source>
</evidence>
<dbReference type="InterPro" id="IPR001207">
    <property type="entry name" value="Transposase_mutator"/>
</dbReference>
<dbReference type="NCBIfam" id="NF033543">
    <property type="entry name" value="transpos_IS256"/>
    <property type="match status" value="1"/>
</dbReference>
<evidence type="ECO:0000256" key="3">
    <source>
        <dbReference type="ARBA" id="ARBA00022578"/>
    </source>
</evidence>
<dbReference type="OrthoDB" id="9779930at2"/>
<evidence type="ECO:0000256" key="2">
    <source>
        <dbReference type="ARBA" id="ARBA00010961"/>
    </source>
</evidence>
<dbReference type="RefSeq" id="WP_073269854.1">
    <property type="nucleotide sequence ID" value="NZ_FQTU01000004.1"/>
</dbReference>
<sequence length="401" mass="46037">MTQINVTLESEILHGLFTSNGKDDAFAKLLESILNQVLNAQVSEQIGADRYERSDDRLGYRNGFRMRSMTTRVGTIELQVPRLRDGNFSTTLFRQYQRSEQALVLAMMEMVINGVSTRKVSAITEELCGKQFSKSTISELCKNLDPVVDEFRNRKLDSKYPFIIVDALYTKVRENGRVRSKGLLLAIGVRDDGHREILGLCVADSESETSWSEFFESLKQRGLVDVDLIVSDNHGGLVNAIKKHFQGATWQRCQTHFSRNVLDKTPKRLQPEIKQCLTEIYNAPKLEIARSLRDEMLETYAQTAPKAMETLELGFDDVMAVMNLPKKYRKRLLTSNSIERLNQEIRRRERVIRIFPNEDSLIRLIGALLMEQDEKWTTGKKYLDMKEYHESRATQKSVVAA</sequence>
<dbReference type="STRING" id="1120975.SAMN02746064_00868"/>
<keyword evidence="5 6" id="KW-0233">DNA recombination</keyword>
<keyword evidence="6" id="KW-0814">Transposable element</keyword>
<name>A0A1M4UZ89_9FIRM</name>
<dbReference type="EMBL" id="FQTU01000004">
    <property type="protein sequence ID" value="SHE62061.1"/>
    <property type="molecule type" value="Genomic_DNA"/>
</dbReference>
<dbReference type="Pfam" id="PF00872">
    <property type="entry name" value="Transposase_mut"/>
    <property type="match status" value="1"/>
</dbReference>
<accession>A0A1M4UZ89</accession>
<keyword evidence="3 6" id="KW-0815">Transposition</keyword>
<evidence type="ECO:0000256" key="6">
    <source>
        <dbReference type="RuleBase" id="RU365089"/>
    </source>
</evidence>
<dbReference type="PANTHER" id="PTHR33217">
    <property type="entry name" value="TRANSPOSASE FOR INSERTION SEQUENCE ELEMENT IS1081"/>
    <property type="match status" value="1"/>
</dbReference>
<protein>
    <recommendedName>
        <fullName evidence="6">Mutator family transposase</fullName>
    </recommendedName>
</protein>
<evidence type="ECO:0000256" key="4">
    <source>
        <dbReference type="ARBA" id="ARBA00023125"/>
    </source>
</evidence>
<proteinExistence type="inferred from homology"/>
<gene>
    <name evidence="7" type="ORF">SAMN02746064_00868</name>
</gene>
<dbReference type="GO" id="GO:0003677">
    <property type="term" value="F:DNA binding"/>
    <property type="evidence" value="ECO:0007669"/>
    <property type="project" value="UniProtKB-UniRule"/>
</dbReference>
<evidence type="ECO:0000313" key="8">
    <source>
        <dbReference type="Proteomes" id="UP000184251"/>
    </source>
</evidence>
<dbReference type="Proteomes" id="UP000184251">
    <property type="component" value="Unassembled WGS sequence"/>
</dbReference>
<reference evidence="7 8" key="1">
    <citation type="submission" date="2016-11" db="EMBL/GenBank/DDBJ databases">
        <authorList>
            <person name="Jaros S."/>
            <person name="Januszkiewicz K."/>
            <person name="Wedrychowicz H."/>
        </authorList>
    </citation>
    <scope>NUCLEOTIDE SEQUENCE [LARGE SCALE GENOMIC DNA]</scope>
    <source>
        <strain evidence="7 8">DSM 14828</strain>
    </source>
</reference>
<dbReference type="GO" id="GO:0004803">
    <property type="term" value="F:transposase activity"/>
    <property type="evidence" value="ECO:0007669"/>
    <property type="project" value="UniProtKB-UniRule"/>
</dbReference>
<dbReference type="AlphaFoldDB" id="A0A1M4UZ89"/>
<comment type="similarity">
    <text evidence="2 6">Belongs to the transposase mutator family.</text>
</comment>
<comment type="function">
    <text evidence="1 6">Required for the transposition of the insertion element.</text>
</comment>
<dbReference type="PANTHER" id="PTHR33217:SF7">
    <property type="entry name" value="TRANSPOSASE FOR INSERTION SEQUENCE ELEMENT IS1081"/>
    <property type="match status" value="1"/>
</dbReference>
<evidence type="ECO:0000256" key="5">
    <source>
        <dbReference type="ARBA" id="ARBA00023172"/>
    </source>
</evidence>